<dbReference type="EMBL" id="QOUI01000009">
    <property type="protein sequence ID" value="RCK68768.1"/>
    <property type="molecule type" value="Genomic_DNA"/>
</dbReference>
<dbReference type="CDD" id="cd06170">
    <property type="entry name" value="LuxR_C_like"/>
    <property type="match status" value="1"/>
</dbReference>
<dbReference type="GO" id="GO:0006355">
    <property type="term" value="P:regulation of DNA-templated transcription"/>
    <property type="evidence" value="ECO:0007669"/>
    <property type="project" value="InterPro"/>
</dbReference>
<dbReference type="Pfam" id="PF00196">
    <property type="entry name" value="GerE"/>
    <property type="match status" value="1"/>
</dbReference>
<dbReference type="GO" id="GO:0003677">
    <property type="term" value="F:DNA binding"/>
    <property type="evidence" value="ECO:0007669"/>
    <property type="project" value="InterPro"/>
</dbReference>
<keyword evidence="1" id="KW-0547">Nucleotide-binding</keyword>
<gene>
    <name evidence="4" type="ORF">DT076_14395</name>
</gene>
<protein>
    <recommendedName>
        <fullName evidence="3">HTH luxR-type domain-containing protein</fullName>
    </recommendedName>
</protein>
<dbReference type="GO" id="GO:0005524">
    <property type="term" value="F:ATP binding"/>
    <property type="evidence" value="ECO:0007669"/>
    <property type="project" value="UniProtKB-KW"/>
</dbReference>
<evidence type="ECO:0000313" key="5">
    <source>
        <dbReference type="Proteomes" id="UP000252770"/>
    </source>
</evidence>
<evidence type="ECO:0000259" key="3">
    <source>
        <dbReference type="PROSITE" id="PS50043"/>
    </source>
</evidence>
<dbReference type="Gene3D" id="1.25.40.10">
    <property type="entry name" value="Tetratricopeptide repeat domain"/>
    <property type="match status" value="1"/>
</dbReference>
<dbReference type="Gene3D" id="1.10.10.10">
    <property type="entry name" value="Winged helix-like DNA-binding domain superfamily/Winged helix DNA-binding domain"/>
    <property type="match status" value="1"/>
</dbReference>
<keyword evidence="2" id="KW-0067">ATP-binding</keyword>
<dbReference type="InterPro" id="IPR011990">
    <property type="entry name" value="TPR-like_helical_dom_sf"/>
</dbReference>
<keyword evidence="5" id="KW-1185">Reference proteome</keyword>
<evidence type="ECO:0000313" key="4">
    <source>
        <dbReference type="EMBL" id="RCK68768.1"/>
    </source>
</evidence>
<dbReference type="PRINTS" id="PR00038">
    <property type="entry name" value="HTHLUXR"/>
</dbReference>
<dbReference type="PANTHER" id="PTHR16305">
    <property type="entry name" value="TESTICULAR SOLUBLE ADENYLYL CYCLASE"/>
    <property type="match status" value="1"/>
</dbReference>
<dbReference type="GO" id="GO:0004016">
    <property type="term" value="F:adenylate cyclase activity"/>
    <property type="evidence" value="ECO:0007669"/>
    <property type="project" value="TreeGrafter"/>
</dbReference>
<evidence type="ECO:0000256" key="2">
    <source>
        <dbReference type="ARBA" id="ARBA00022840"/>
    </source>
</evidence>
<dbReference type="PROSITE" id="PS50043">
    <property type="entry name" value="HTH_LUXR_2"/>
    <property type="match status" value="1"/>
</dbReference>
<reference evidence="4 5" key="1">
    <citation type="submission" date="2018-07" db="EMBL/GenBank/DDBJ databases">
        <title>Desertimonas flava gen. nov. sp. nov.</title>
        <authorList>
            <person name="Liu S."/>
        </authorList>
    </citation>
    <scope>NUCLEOTIDE SEQUENCE [LARGE SCALE GENOMIC DNA]</scope>
    <source>
        <strain evidence="4 5">16Sb5-5</strain>
    </source>
</reference>
<dbReference type="InterPro" id="IPR016032">
    <property type="entry name" value="Sig_transdc_resp-reg_C-effctor"/>
</dbReference>
<accession>A0A367YSH6</accession>
<dbReference type="GO" id="GO:0005737">
    <property type="term" value="C:cytoplasm"/>
    <property type="evidence" value="ECO:0007669"/>
    <property type="project" value="TreeGrafter"/>
</dbReference>
<organism evidence="4 5">
    <name type="scientific">Desertihabitans brevis</name>
    <dbReference type="NCBI Taxonomy" id="2268447"/>
    <lineage>
        <taxon>Bacteria</taxon>
        <taxon>Bacillati</taxon>
        <taxon>Actinomycetota</taxon>
        <taxon>Actinomycetes</taxon>
        <taxon>Propionibacteriales</taxon>
        <taxon>Propionibacteriaceae</taxon>
        <taxon>Desertihabitans</taxon>
    </lineage>
</organism>
<dbReference type="SUPFAM" id="SSF48452">
    <property type="entry name" value="TPR-like"/>
    <property type="match status" value="1"/>
</dbReference>
<dbReference type="SUPFAM" id="SSF46894">
    <property type="entry name" value="C-terminal effector domain of the bipartite response regulators"/>
    <property type="match status" value="1"/>
</dbReference>
<dbReference type="AlphaFoldDB" id="A0A367YSH6"/>
<dbReference type="Proteomes" id="UP000252770">
    <property type="component" value="Unassembled WGS sequence"/>
</dbReference>
<dbReference type="InterPro" id="IPR036388">
    <property type="entry name" value="WH-like_DNA-bd_sf"/>
</dbReference>
<proteinExistence type="predicted"/>
<evidence type="ECO:0000256" key="1">
    <source>
        <dbReference type="ARBA" id="ARBA00022741"/>
    </source>
</evidence>
<name>A0A367YSH6_9ACTN</name>
<dbReference type="SMART" id="SM00421">
    <property type="entry name" value="HTH_LUXR"/>
    <property type="match status" value="1"/>
</dbReference>
<dbReference type="InterPro" id="IPR000792">
    <property type="entry name" value="Tscrpt_reg_LuxR_C"/>
</dbReference>
<sequence>MLEQAAAERPLLVVLEDVHWSDEGTRHLLRFALHALQSAPVLLLASYRNDELHRRHPLRPYLGELVRLPMVSRVELPRLDQAQVTAMVASRLDRPPSPELVRQVHERSEGIPYFVAELAQAVTGDCLNLPDTLRDALLVRAGRMSEDAQALVRLMSTAGTSISHALLREVGDGSEAGTDDLLREAVDAGVLVPTEDGYAFRHALLREVLHEELLPGEHARAHVRFAEALTAHPELQCAEAATELAHHWYAGHQLDRAFTAALTAAESTASPYERLKMYDRVLELWERVDPERHGGRSRADVLEAAAFAARRTGDSRRGLPLIAAALAETDIEDEPLVAARRMVTKALLEGLSVDDLTKSYTDAISTATRAVELTDGHGDTEERARALDALSTQLMLTGNLAEALQTAREAESVAVAVGLDHLRSSAMNTQGCVLVSRGEEEAGLELLRRSAPLAAGNPWLELRYSINMSDALLSADRAAESAELAVAGIERARQEGIARSTGAMLIGNAMEALLEVGEWTRAAQLRRTGEELLPIGHHALHLTLVSAWMDVWQGRGEAARDALELTGSSTPAGRLPQYTRLWWTARSDRAWCDGDPALAWRELQPLLERHAMLKVQDCWQLLAQAARSASGAPDPAAAARLLRERAAALPTDVAVARWAGPLLEAELTDTVPAWEPAVEALERGPAWLRPYARWRLAQHQLAAGQRHAAAASLDAGVATASALALAPLLDRQRELRRRTGTDGAGGVGPLTPRESEVLRLVAEGRSNAEIGADLFISVKTASVHVSNILAKLKASSRGEAAAKARRQGLLG</sequence>
<dbReference type="PANTHER" id="PTHR16305:SF35">
    <property type="entry name" value="TRANSCRIPTIONAL ACTIVATOR DOMAIN"/>
    <property type="match status" value="1"/>
</dbReference>
<comment type="caution">
    <text evidence="4">The sequence shown here is derived from an EMBL/GenBank/DDBJ whole genome shotgun (WGS) entry which is preliminary data.</text>
</comment>
<feature type="domain" description="HTH luxR-type" evidence="3">
    <location>
        <begin position="743"/>
        <end position="808"/>
    </location>
</feature>